<evidence type="ECO:0000256" key="1">
    <source>
        <dbReference type="ARBA" id="ARBA00004496"/>
    </source>
</evidence>
<feature type="domain" description="Helicase ATP-binding" evidence="17">
    <location>
        <begin position="24"/>
        <end position="148"/>
    </location>
</feature>
<dbReference type="GO" id="GO:0005737">
    <property type="term" value="C:cytoplasm"/>
    <property type="evidence" value="ECO:0007669"/>
    <property type="project" value="UniProtKB-SubCell"/>
</dbReference>
<evidence type="ECO:0000313" key="19">
    <source>
        <dbReference type="EMBL" id="SMC49499.1"/>
    </source>
</evidence>
<evidence type="ECO:0000256" key="8">
    <source>
        <dbReference type="ARBA" id="ARBA00022881"/>
    </source>
</evidence>
<dbReference type="InterPro" id="IPR001943">
    <property type="entry name" value="UVR_dom"/>
</dbReference>
<dbReference type="InterPro" id="IPR036876">
    <property type="entry name" value="UVR_dom_sf"/>
</dbReference>
<evidence type="ECO:0000256" key="12">
    <source>
        <dbReference type="ARBA" id="ARBA00029504"/>
    </source>
</evidence>
<dbReference type="SUPFAM" id="SSF52540">
    <property type="entry name" value="P-loop containing nucleoside triphosphate hydrolases"/>
    <property type="match status" value="2"/>
</dbReference>
<dbReference type="NCBIfam" id="TIGR00631">
    <property type="entry name" value="uvrb"/>
    <property type="match status" value="1"/>
</dbReference>
<dbReference type="SMART" id="SM00487">
    <property type="entry name" value="DEXDc"/>
    <property type="match status" value="1"/>
</dbReference>
<evidence type="ECO:0000259" key="17">
    <source>
        <dbReference type="PROSITE" id="PS51192"/>
    </source>
</evidence>
<keyword evidence="9 13" id="KW-0234">DNA repair</keyword>
<dbReference type="InterPro" id="IPR041471">
    <property type="entry name" value="UvrB_inter"/>
</dbReference>
<dbReference type="PANTHER" id="PTHR24029:SF0">
    <property type="entry name" value="UVRABC SYSTEM PROTEIN B"/>
    <property type="match status" value="1"/>
</dbReference>
<keyword evidence="3 13" id="KW-0963">Cytoplasm</keyword>
<accession>A0A1W1ZM44</accession>
<feature type="short sequence motif" description="Beta-hairpin" evidence="13">
    <location>
        <begin position="90"/>
        <end position="113"/>
    </location>
</feature>
<proteinExistence type="inferred from homology"/>
<evidence type="ECO:0000256" key="15">
    <source>
        <dbReference type="SAM" id="Coils"/>
    </source>
</evidence>
<dbReference type="SMART" id="SM00490">
    <property type="entry name" value="HELICc"/>
    <property type="match status" value="1"/>
</dbReference>
<dbReference type="PANTHER" id="PTHR24029">
    <property type="entry name" value="UVRABC SYSTEM PROTEIN B"/>
    <property type="match status" value="1"/>
</dbReference>
<keyword evidence="6 13" id="KW-0228">DNA excision</keyword>
<dbReference type="GO" id="GO:0005524">
    <property type="term" value="F:ATP binding"/>
    <property type="evidence" value="ECO:0007669"/>
    <property type="project" value="UniProtKB-UniRule"/>
</dbReference>
<feature type="coiled-coil region" evidence="15">
    <location>
        <begin position="627"/>
        <end position="654"/>
    </location>
</feature>
<dbReference type="Pfam" id="PF17757">
    <property type="entry name" value="UvrB_inter"/>
    <property type="match status" value="1"/>
</dbReference>
<evidence type="ECO:0000256" key="5">
    <source>
        <dbReference type="ARBA" id="ARBA00022763"/>
    </source>
</evidence>
<dbReference type="RefSeq" id="WP_084016673.1">
    <property type="nucleotide sequence ID" value="NZ_FWXS01000003.1"/>
</dbReference>
<feature type="domain" description="UVR" evidence="16">
    <location>
        <begin position="631"/>
        <end position="666"/>
    </location>
</feature>
<reference evidence="19 20" key="1">
    <citation type="submission" date="2017-04" db="EMBL/GenBank/DDBJ databases">
        <authorList>
            <person name="Afonso C.L."/>
            <person name="Miller P.J."/>
            <person name="Scott M.A."/>
            <person name="Spackman E."/>
            <person name="Goraichik I."/>
            <person name="Dimitrov K.M."/>
            <person name="Suarez D.L."/>
            <person name="Swayne D.E."/>
        </authorList>
    </citation>
    <scope>NUCLEOTIDE SEQUENCE [LARGE SCALE GENOMIC DNA]</scope>
    <source>
        <strain evidence="19 20">CGMCC 1.12708</strain>
    </source>
</reference>
<dbReference type="GO" id="GO:0009381">
    <property type="term" value="F:excinuclease ABC activity"/>
    <property type="evidence" value="ECO:0007669"/>
    <property type="project" value="UniProtKB-UniRule"/>
</dbReference>
<evidence type="ECO:0000256" key="10">
    <source>
        <dbReference type="ARBA" id="ARBA00023236"/>
    </source>
</evidence>
<keyword evidence="5 13" id="KW-0227">DNA damage</keyword>
<evidence type="ECO:0000256" key="14">
    <source>
        <dbReference type="RuleBase" id="RU003587"/>
    </source>
</evidence>
<evidence type="ECO:0000256" key="2">
    <source>
        <dbReference type="ARBA" id="ARBA00008533"/>
    </source>
</evidence>
<dbReference type="InterPro" id="IPR024759">
    <property type="entry name" value="UvrB_YAD/RRR_dom"/>
</dbReference>
<dbReference type="GO" id="GO:0006289">
    <property type="term" value="P:nucleotide-excision repair"/>
    <property type="evidence" value="ECO:0007669"/>
    <property type="project" value="UniProtKB-UniRule"/>
</dbReference>
<dbReference type="CDD" id="cd17916">
    <property type="entry name" value="DEXHc_UvrB"/>
    <property type="match status" value="1"/>
</dbReference>
<dbReference type="InterPro" id="IPR004807">
    <property type="entry name" value="UvrB"/>
</dbReference>
<dbReference type="GO" id="GO:0003677">
    <property type="term" value="F:DNA binding"/>
    <property type="evidence" value="ECO:0007669"/>
    <property type="project" value="UniProtKB-UniRule"/>
</dbReference>
<dbReference type="SUPFAM" id="SSF46600">
    <property type="entry name" value="C-terminal UvrC-binding domain of UvrB"/>
    <property type="match status" value="1"/>
</dbReference>
<evidence type="ECO:0000313" key="20">
    <source>
        <dbReference type="Proteomes" id="UP000192393"/>
    </source>
</evidence>
<dbReference type="STRING" id="1434700.SAMN06296427_10378"/>
<dbReference type="OrthoDB" id="9806651at2"/>
<dbReference type="Pfam" id="PF12344">
    <property type="entry name" value="UvrB"/>
    <property type="match status" value="1"/>
</dbReference>
<dbReference type="PROSITE" id="PS50151">
    <property type="entry name" value="UVR"/>
    <property type="match status" value="1"/>
</dbReference>
<evidence type="ECO:0000256" key="13">
    <source>
        <dbReference type="HAMAP-Rule" id="MF_00204"/>
    </source>
</evidence>
<dbReference type="Pfam" id="PF00271">
    <property type="entry name" value="Helicase_C"/>
    <property type="match status" value="1"/>
</dbReference>
<dbReference type="Pfam" id="PF04851">
    <property type="entry name" value="ResIII"/>
    <property type="match status" value="1"/>
</dbReference>
<evidence type="ECO:0000256" key="9">
    <source>
        <dbReference type="ARBA" id="ARBA00023204"/>
    </source>
</evidence>
<dbReference type="InterPro" id="IPR014001">
    <property type="entry name" value="Helicase_ATP-bd"/>
</dbReference>
<dbReference type="GO" id="GO:0009432">
    <property type="term" value="P:SOS response"/>
    <property type="evidence" value="ECO:0007669"/>
    <property type="project" value="UniProtKB-UniRule"/>
</dbReference>
<comment type="subunit">
    <text evidence="11 13 14">Forms a heterotetramer with UvrA during the search for lesions. Interacts with UvrC in an incision complex.</text>
</comment>
<dbReference type="Gene3D" id="4.10.860.10">
    <property type="entry name" value="UVR domain"/>
    <property type="match status" value="1"/>
</dbReference>
<dbReference type="EMBL" id="FWXS01000003">
    <property type="protein sequence ID" value="SMC49499.1"/>
    <property type="molecule type" value="Genomic_DNA"/>
</dbReference>
<evidence type="ECO:0000256" key="3">
    <source>
        <dbReference type="ARBA" id="ARBA00022490"/>
    </source>
</evidence>
<dbReference type="Pfam" id="PF02151">
    <property type="entry name" value="UVR"/>
    <property type="match status" value="1"/>
</dbReference>
<keyword evidence="15" id="KW-0175">Coiled coil</keyword>
<comment type="domain">
    <text evidence="13">The beta-hairpin motif is involved in DNA binding.</text>
</comment>
<evidence type="ECO:0000256" key="11">
    <source>
        <dbReference type="ARBA" id="ARBA00026033"/>
    </source>
</evidence>
<dbReference type="Gene3D" id="3.40.50.300">
    <property type="entry name" value="P-loop containing nucleotide triphosphate hydrolases"/>
    <property type="match status" value="3"/>
</dbReference>
<comment type="similarity">
    <text evidence="2 13 14">Belongs to the UvrB family.</text>
</comment>
<keyword evidence="7 13" id="KW-0067">ATP-binding</keyword>
<gene>
    <name evidence="13" type="primary">uvrB</name>
    <name evidence="19" type="ORF">SAMN06296427_10378</name>
</gene>
<dbReference type="InterPro" id="IPR006935">
    <property type="entry name" value="Helicase/UvrB_N"/>
</dbReference>
<keyword evidence="8 13" id="KW-0267">Excision nuclease</keyword>
<keyword evidence="20" id="KW-1185">Reference proteome</keyword>
<evidence type="ECO:0000256" key="7">
    <source>
        <dbReference type="ARBA" id="ARBA00022840"/>
    </source>
</evidence>
<name>A0A1W1ZM44_9FLAO</name>
<dbReference type="GO" id="GO:0009380">
    <property type="term" value="C:excinuclease repair complex"/>
    <property type="evidence" value="ECO:0007669"/>
    <property type="project" value="InterPro"/>
</dbReference>
<comment type="function">
    <text evidence="13">The UvrABC repair system catalyzes the recognition and processing of DNA lesions. A damage recognition complex composed of 2 UvrA and 2 UvrB subunits scans DNA for abnormalities. Upon binding of the UvrA(2)B(2) complex to a putative damaged site, the DNA wraps around one UvrB monomer. DNA wrap is dependent on ATP binding by UvrB and probably causes local melting of the DNA helix, facilitating insertion of UvrB beta-hairpin between the DNA strands. Then UvrB probes one DNA strand for the presence of a lesion. If a lesion is found the UvrA subunits dissociate and the UvrB-DNA preincision complex is formed. This complex is subsequently bound by UvrC and the second UvrB is released. If no lesion is found, the DNA wraps around the other UvrB subunit that will check the other stand for damage.</text>
</comment>
<evidence type="ECO:0000259" key="16">
    <source>
        <dbReference type="PROSITE" id="PS50151"/>
    </source>
</evidence>
<dbReference type="PROSITE" id="PS51192">
    <property type="entry name" value="HELICASE_ATP_BIND_1"/>
    <property type="match status" value="1"/>
</dbReference>
<dbReference type="GO" id="GO:0016887">
    <property type="term" value="F:ATP hydrolysis activity"/>
    <property type="evidence" value="ECO:0007669"/>
    <property type="project" value="InterPro"/>
</dbReference>
<protein>
    <recommendedName>
        <fullName evidence="12 13">UvrABC system protein B</fullName>
        <shortName evidence="13">Protein UvrB</shortName>
    </recommendedName>
    <alternativeName>
        <fullName evidence="13">Excinuclease ABC subunit B</fullName>
    </alternativeName>
</protein>
<dbReference type="PROSITE" id="PS51194">
    <property type="entry name" value="HELICASE_CTER"/>
    <property type="match status" value="1"/>
</dbReference>
<dbReference type="HAMAP" id="MF_00204">
    <property type="entry name" value="UvrB"/>
    <property type="match status" value="1"/>
</dbReference>
<sequence>MPFKIHSEFQPTGDQPTAIHSLVSGIESGDRYQTLLGVTGSGKTFTVANVVNEVQRPTLVLAHNKTLAAQLFMEFKEFFPNNAVEYFVSYYDYYQPEAYIPTSGLYIEKDLSINEEIEKLRLSASSSLLSGRRDILIVASVSCLYGIGNPTEFHKNIVEIEVGQTVARTKLLQKFVGSLYSRTEADFQRGNFRVKGDTLDVFPAYSDQAVRIHFFGDEIEEIETFDPANGRKINSLDKINIYPANLFVTSQDTLNGAIRNIQLDLGKQVEYFQEIGKHLEAKRLQERTEFDIEMMKELGYCSGIENYSRYLDGRMPGTRPFCLLDYFPEDYLMVIDESHATIPQVHAMFGGDRSRKENLVEYGFRLPAAMDNRPLKFEEFETMQNQVIYVSATPANYELEKSEGVVVEQIIRPTGLLDPIIEVRTSLNQMDDLMEEIQKRAEIDERVLVTTLTKRMAEELTKYLTRFGVRTRYIHSDVDTLERVKIMQDLRIGLFDVLVGVNLLREGLDLPEVSLVAILDADKEGFLRNHRSLTQTSGRAARNVNGRVIFYADKITQSMQMTIDETNRRREIQMKYNTDHNKTPQPLNKKINQLNASAEQFELNPYQKKSLDSMAAEDKADYKNMSSSDLQKKIDSLQKEMEKAAKNLDFITAAKHRDAINLLKQSL</sequence>
<dbReference type="Proteomes" id="UP000192393">
    <property type="component" value="Unassembled WGS sequence"/>
</dbReference>
<dbReference type="InterPro" id="IPR001650">
    <property type="entry name" value="Helicase_C-like"/>
</dbReference>
<dbReference type="NCBIfam" id="NF003673">
    <property type="entry name" value="PRK05298.1"/>
    <property type="match status" value="1"/>
</dbReference>
<feature type="binding site" evidence="13">
    <location>
        <begin position="37"/>
        <end position="44"/>
    </location>
    <ligand>
        <name>ATP</name>
        <dbReference type="ChEBI" id="CHEBI:30616"/>
    </ligand>
</feature>
<evidence type="ECO:0000259" key="18">
    <source>
        <dbReference type="PROSITE" id="PS51194"/>
    </source>
</evidence>
<comment type="subcellular location">
    <subcellularLocation>
        <location evidence="1 13 14">Cytoplasm</location>
    </subcellularLocation>
</comment>
<keyword evidence="4 13" id="KW-0547">Nucleotide-binding</keyword>
<dbReference type="InterPro" id="IPR027417">
    <property type="entry name" value="P-loop_NTPase"/>
</dbReference>
<feature type="domain" description="Helicase C-terminal" evidence="18">
    <location>
        <begin position="429"/>
        <end position="591"/>
    </location>
</feature>
<dbReference type="CDD" id="cd18790">
    <property type="entry name" value="SF2_C_UvrB"/>
    <property type="match status" value="1"/>
</dbReference>
<evidence type="ECO:0000256" key="6">
    <source>
        <dbReference type="ARBA" id="ARBA00022769"/>
    </source>
</evidence>
<keyword evidence="10 13" id="KW-0742">SOS response</keyword>
<organism evidence="19 20">
    <name type="scientific">Moheibacter sediminis</name>
    <dbReference type="NCBI Taxonomy" id="1434700"/>
    <lineage>
        <taxon>Bacteria</taxon>
        <taxon>Pseudomonadati</taxon>
        <taxon>Bacteroidota</taxon>
        <taxon>Flavobacteriia</taxon>
        <taxon>Flavobacteriales</taxon>
        <taxon>Weeksellaceae</taxon>
        <taxon>Moheibacter</taxon>
    </lineage>
</organism>
<dbReference type="AlphaFoldDB" id="A0A1W1ZM44"/>
<evidence type="ECO:0000256" key="4">
    <source>
        <dbReference type="ARBA" id="ARBA00022741"/>
    </source>
</evidence>